<dbReference type="PANTHER" id="PTHR33164">
    <property type="entry name" value="TRANSCRIPTIONAL REGULATOR, MARR FAMILY"/>
    <property type="match status" value="1"/>
</dbReference>
<evidence type="ECO:0000313" key="2">
    <source>
        <dbReference type="EMBL" id="TCL73237.1"/>
    </source>
</evidence>
<dbReference type="Gene3D" id="1.10.10.10">
    <property type="entry name" value="Winged helix-like DNA-binding domain superfamily/Winged helix DNA-binding domain"/>
    <property type="match status" value="1"/>
</dbReference>
<dbReference type="AlphaFoldDB" id="A0A4V2QFU1"/>
<dbReference type="GO" id="GO:0003677">
    <property type="term" value="F:DNA binding"/>
    <property type="evidence" value="ECO:0007669"/>
    <property type="project" value="UniProtKB-KW"/>
</dbReference>
<comment type="caution">
    <text evidence="2">The sequence shown here is derived from an EMBL/GenBank/DDBJ whole genome shotgun (WGS) entry which is preliminary data.</text>
</comment>
<dbReference type="Pfam" id="PF01047">
    <property type="entry name" value="MarR"/>
    <property type="match status" value="1"/>
</dbReference>
<dbReference type="Proteomes" id="UP000295008">
    <property type="component" value="Unassembled WGS sequence"/>
</dbReference>
<dbReference type="SUPFAM" id="SSF46785">
    <property type="entry name" value="Winged helix' DNA-binding domain"/>
    <property type="match status" value="1"/>
</dbReference>
<dbReference type="InterPro" id="IPR036390">
    <property type="entry name" value="WH_DNA-bd_sf"/>
</dbReference>
<keyword evidence="3" id="KW-1185">Reference proteome</keyword>
<dbReference type="GO" id="GO:0003700">
    <property type="term" value="F:DNA-binding transcription factor activity"/>
    <property type="evidence" value="ECO:0007669"/>
    <property type="project" value="InterPro"/>
</dbReference>
<sequence length="180" mass="20518">MKSSNLERVSKLFCQAISFRILRPSLEKLAKDELTEVQLSCLRFAHLHPEPSVGEIAEGLGISNAASAKLIDRLVKKFLLTREEDPVDRRVLKIKLTPESRRLLEEIYRIEHEQFETLFGAMPEADRKALEQGLSSFLRAAIQAPEQLEAICLRCGWTHDLECHGNQIFRALTGHDKEKV</sequence>
<feature type="domain" description="HTH marR-type" evidence="1">
    <location>
        <begin position="1"/>
        <end position="139"/>
    </location>
</feature>
<accession>A0A4V2QFU1</accession>
<organism evidence="2 3">
    <name type="scientific">Hydrogenispora ethanolica</name>
    <dbReference type="NCBI Taxonomy" id="1082276"/>
    <lineage>
        <taxon>Bacteria</taxon>
        <taxon>Bacillati</taxon>
        <taxon>Bacillota</taxon>
        <taxon>Hydrogenispora</taxon>
    </lineage>
</organism>
<protein>
    <submittedName>
        <fullName evidence="2">DNA-binding MarR family transcriptional regulator</fullName>
    </submittedName>
</protein>
<reference evidence="2 3" key="1">
    <citation type="submission" date="2019-03" db="EMBL/GenBank/DDBJ databases">
        <title>Genomic Encyclopedia of Type Strains, Phase IV (KMG-IV): sequencing the most valuable type-strain genomes for metagenomic binning, comparative biology and taxonomic classification.</title>
        <authorList>
            <person name="Goeker M."/>
        </authorList>
    </citation>
    <scope>NUCLEOTIDE SEQUENCE [LARGE SCALE GENOMIC DNA]</scope>
    <source>
        <strain evidence="2 3">LX-B</strain>
    </source>
</reference>
<dbReference type="SMART" id="SM00347">
    <property type="entry name" value="HTH_MARR"/>
    <property type="match status" value="1"/>
</dbReference>
<dbReference type="RefSeq" id="WP_165907832.1">
    <property type="nucleotide sequence ID" value="NZ_SLUN01000005.1"/>
</dbReference>
<dbReference type="EMBL" id="SLUN01000005">
    <property type="protein sequence ID" value="TCL73237.1"/>
    <property type="molecule type" value="Genomic_DNA"/>
</dbReference>
<evidence type="ECO:0000259" key="1">
    <source>
        <dbReference type="PROSITE" id="PS50995"/>
    </source>
</evidence>
<proteinExistence type="predicted"/>
<dbReference type="InterPro" id="IPR039422">
    <property type="entry name" value="MarR/SlyA-like"/>
</dbReference>
<evidence type="ECO:0000313" key="3">
    <source>
        <dbReference type="Proteomes" id="UP000295008"/>
    </source>
</evidence>
<dbReference type="GO" id="GO:0006950">
    <property type="term" value="P:response to stress"/>
    <property type="evidence" value="ECO:0007669"/>
    <property type="project" value="TreeGrafter"/>
</dbReference>
<gene>
    <name evidence="2" type="ORF">EDC14_100599</name>
</gene>
<name>A0A4V2QFU1_HYDET</name>
<dbReference type="InterPro" id="IPR000835">
    <property type="entry name" value="HTH_MarR-typ"/>
</dbReference>
<dbReference type="InterPro" id="IPR036388">
    <property type="entry name" value="WH-like_DNA-bd_sf"/>
</dbReference>
<dbReference type="PANTHER" id="PTHR33164:SF57">
    <property type="entry name" value="MARR-FAMILY TRANSCRIPTIONAL REGULATOR"/>
    <property type="match status" value="1"/>
</dbReference>
<dbReference type="PROSITE" id="PS50995">
    <property type="entry name" value="HTH_MARR_2"/>
    <property type="match status" value="1"/>
</dbReference>
<keyword evidence="2" id="KW-0238">DNA-binding</keyword>